<keyword evidence="7" id="KW-1185">Reference proteome</keyword>
<evidence type="ECO:0008006" key="8">
    <source>
        <dbReference type="Google" id="ProtNLM"/>
    </source>
</evidence>
<protein>
    <recommendedName>
        <fullName evidence="8">Transcription factor domain-containing protein</fullName>
    </recommendedName>
</protein>
<dbReference type="GeneID" id="89969997"/>
<dbReference type="Proteomes" id="UP001358417">
    <property type="component" value="Unassembled WGS sequence"/>
</dbReference>
<accession>A0AAV9NBL6</accession>
<dbReference type="GO" id="GO:0000981">
    <property type="term" value="F:DNA-binding transcription factor activity, RNA polymerase II-specific"/>
    <property type="evidence" value="ECO:0007669"/>
    <property type="project" value="TreeGrafter"/>
</dbReference>
<organism evidence="6 7">
    <name type="scientific">Exophiala bonariae</name>
    <dbReference type="NCBI Taxonomy" id="1690606"/>
    <lineage>
        <taxon>Eukaryota</taxon>
        <taxon>Fungi</taxon>
        <taxon>Dikarya</taxon>
        <taxon>Ascomycota</taxon>
        <taxon>Pezizomycotina</taxon>
        <taxon>Eurotiomycetes</taxon>
        <taxon>Chaetothyriomycetidae</taxon>
        <taxon>Chaetothyriales</taxon>
        <taxon>Herpotrichiellaceae</taxon>
        <taxon>Exophiala</taxon>
    </lineage>
</organism>
<comment type="caution">
    <text evidence="6">The sequence shown here is derived from an EMBL/GenBank/DDBJ whole genome shotgun (WGS) entry which is preliminary data.</text>
</comment>
<evidence type="ECO:0000256" key="1">
    <source>
        <dbReference type="ARBA" id="ARBA00004123"/>
    </source>
</evidence>
<keyword evidence="4" id="KW-0804">Transcription</keyword>
<dbReference type="AlphaFoldDB" id="A0AAV9NBL6"/>
<keyword evidence="2" id="KW-0805">Transcription regulation</keyword>
<proteinExistence type="predicted"/>
<comment type="subcellular location">
    <subcellularLocation>
        <location evidence="1">Nucleus</location>
    </subcellularLocation>
</comment>
<dbReference type="CDD" id="cd12148">
    <property type="entry name" value="fungal_TF_MHR"/>
    <property type="match status" value="1"/>
</dbReference>
<dbReference type="InterPro" id="IPR051089">
    <property type="entry name" value="prtT"/>
</dbReference>
<dbReference type="RefSeq" id="XP_064706944.1">
    <property type="nucleotide sequence ID" value="XM_064845399.1"/>
</dbReference>
<sequence>MSSEIQRLQEALDNAQSERENSVLRATVDLSDTTLVYNDPSPSQSITLPQISTTATQCRTIGNVTLSIAQVNDLFKIYFARCHRYLPFTMVTQSPDAMYSDCPLLFWVICAVAAHDKLKSQLAPLLKVLLADTIHSQPRTIATVQALLIMSTWPFSVTAVADDPSDFYCGIATQMALRLGVHRPTQSHLHTYGSEEHASASVVSREVQLTTWMACFIVSQRNFLFRGVPQPAWVDDHLLNAFDDFLGDPVLRLLCRIFHTLMQAYLYVGAKAPTDSGMLAPASRLTAVASWVDQLAKLEAKFVDVTNDAVKHAFLTTRMGILAFCLLDDMPVSEQLLEQVQSAKRHACDLIELGYGQNLATAPAHVRNALSYAGFILIKILRARLISDAEVLQDQIERVRQILSTSAPSVDDTYRKASHIMHMLTYVEDKRLSLPIYTRMGASVVFDLLRICAEHRSGAFVEAGGTEIDLEGFDWNVWECLT</sequence>
<evidence type="ECO:0000256" key="5">
    <source>
        <dbReference type="ARBA" id="ARBA00023242"/>
    </source>
</evidence>
<name>A0AAV9NBL6_9EURO</name>
<reference evidence="6 7" key="1">
    <citation type="submission" date="2023-08" db="EMBL/GenBank/DDBJ databases">
        <title>Black Yeasts Isolated from many extreme environments.</title>
        <authorList>
            <person name="Coleine C."/>
            <person name="Stajich J.E."/>
            <person name="Selbmann L."/>
        </authorList>
    </citation>
    <scope>NUCLEOTIDE SEQUENCE [LARGE SCALE GENOMIC DNA]</scope>
    <source>
        <strain evidence="6 7">CCFEE 5792</strain>
    </source>
</reference>
<evidence type="ECO:0000256" key="4">
    <source>
        <dbReference type="ARBA" id="ARBA00023163"/>
    </source>
</evidence>
<gene>
    <name evidence="6" type="ORF">LTR84_001781</name>
</gene>
<dbReference type="PANTHER" id="PTHR31845:SF21">
    <property type="entry name" value="REGULATORY PROTEIN LEU3"/>
    <property type="match status" value="1"/>
</dbReference>
<keyword evidence="5" id="KW-0539">Nucleus</keyword>
<dbReference type="GO" id="GO:0000976">
    <property type="term" value="F:transcription cis-regulatory region binding"/>
    <property type="evidence" value="ECO:0007669"/>
    <property type="project" value="TreeGrafter"/>
</dbReference>
<keyword evidence="3" id="KW-0238">DNA-binding</keyword>
<evidence type="ECO:0000256" key="3">
    <source>
        <dbReference type="ARBA" id="ARBA00023125"/>
    </source>
</evidence>
<dbReference type="EMBL" id="JAVRRD010000011">
    <property type="protein sequence ID" value="KAK5053819.1"/>
    <property type="molecule type" value="Genomic_DNA"/>
</dbReference>
<evidence type="ECO:0000313" key="7">
    <source>
        <dbReference type="Proteomes" id="UP001358417"/>
    </source>
</evidence>
<evidence type="ECO:0000313" key="6">
    <source>
        <dbReference type="EMBL" id="KAK5053819.1"/>
    </source>
</evidence>
<dbReference type="GO" id="GO:0005634">
    <property type="term" value="C:nucleus"/>
    <property type="evidence" value="ECO:0007669"/>
    <property type="project" value="UniProtKB-SubCell"/>
</dbReference>
<dbReference type="PANTHER" id="PTHR31845">
    <property type="entry name" value="FINGER DOMAIN PROTEIN, PUTATIVE-RELATED"/>
    <property type="match status" value="1"/>
</dbReference>
<evidence type="ECO:0000256" key="2">
    <source>
        <dbReference type="ARBA" id="ARBA00023015"/>
    </source>
</evidence>